<dbReference type="PANTHER" id="PTHR34512:SF30">
    <property type="entry name" value="OUTER MEMBRANE PROTEIN ASSEMBLY FACTOR BAMB"/>
    <property type="match status" value="1"/>
</dbReference>
<keyword evidence="4" id="KW-0449">Lipoprotein</keyword>
<dbReference type="NCBIfam" id="TIGR03300">
    <property type="entry name" value="assembly_YfgL"/>
    <property type="match status" value="1"/>
</dbReference>
<proteinExistence type="inferred from homology"/>
<organism evidence="6 7">
    <name type="scientific">Acidovorax temperans</name>
    <dbReference type="NCBI Taxonomy" id="80878"/>
    <lineage>
        <taxon>Bacteria</taxon>
        <taxon>Pseudomonadati</taxon>
        <taxon>Pseudomonadota</taxon>
        <taxon>Betaproteobacteria</taxon>
        <taxon>Burkholderiales</taxon>
        <taxon>Comamonadaceae</taxon>
        <taxon>Acidovorax</taxon>
    </lineage>
</organism>
<reference evidence="6 7" key="1">
    <citation type="submission" date="2019-06" db="EMBL/GenBank/DDBJ databases">
        <title>Genomic Encyclopedia of Archaeal and Bacterial Type Strains, Phase II (KMG-II): from individual species to whole genera.</title>
        <authorList>
            <person name="Goeker M."/>
        </authorList>
    </citation>
    <scope>NUCLEOTIDE SEQUENCE [LARGE SCALE GENOMIC DNA]</scope>
    <source>
        <strain evidence="6 7">DSM 7270</strain>
    </source>
</reference>
<comment type="similarity">
    <text evidence="4">Belongs to the BamB family.</text>
</comment>
<dbReference type="InterPro" id="IPR015943">
    <property type="entry name" value="WD40/YVTN_repeat-like_dom_sf"/>
</dbReference>
<keyword evidence="3 4" id="KW-0998">Cell outer membrane</keyword>
<dbReference type="RefSeq" id="WP_142081581.1">
    <property type="nucleotide sequence ID" value="NZ_VFPV01000001.1"/>
</dbReference>
<dbReference type="GO" id="GO:0043165">
    <property type="term" value="P:Gram-negative-bacterium-type cell outer membrane assembly"/>
    <property type="evidence" value="ECO:0007669"/>
    <property type="project" value="UniProtKB-UniRule"/>
</dbReference>
<name>A0A543LJX9_9BURK</name>
<evidence type="ECO:0000259" key="5">
    <source>
        <dbReference type="Pfam" id="PF13360"/>
    </source>
</evidence>
<dbReference type="SUPFAM" id="SSF50998">
    <property type="entry name" value="Quinoprotein alcohol dehydrogenase-like"/>
    <property type="match status" value="1"/>
</dbReference>
<accession>A0A543LJX9</accession>
<dbReference type="Pfam" id="PF13360">
    <property type="entry name" value="PQQ_2"/>
    <property type="match status" value="1"/>
</dbReference>
<dbReference type="InterPro" id="IPR002372">
    <property type="entry name" value="PQQ_rpt_dom"/>
</dbReference>
<comment type="subunit">
    <text evidence="4">Part of the Bam complex.</text>
</comment>
<keyword evidence="4" id="KW-0564">Palmitate</keyword>
<keyword evidence="1 4" id="KW-0732">Signal</keyword>
<dbReference type="InterPro" id="IPR017687">
    <property type="entry name" value="BamB"/>
</dbReference>
<evidence type="ECO:0000313" key="7">
    <source>
        <dbReference type="Proteomes" id="UP000316993"/>
    </source>
</evidence>
<keyword evidence="2 4" id="KW-0472">Membrane</keyword>
<evidence type="ECO:0000256" key="3">
    <source>
        <dbReference type="ARBA" id="ARBA00023237"/>
    </source>
</evidence>
<evidence type="ECO:0000256" key="1">
    <source>
        <dbReference type="ARBA" id="ARBA00022729"/>
    </source>
</evidence>
<protein>
    <recommendedName>
        <fullName evidence="4">Outer membrane protein assembly factor BamB</fullName>
    </recommendedName>
</protein>
<dbReference type="InterPro" id="IPR018391">
    <property type="entry name" value="PQQ_b-propeller_rpt"/>
</dbReference>
<sequence length="389" mass="40450">MKIAASVTSAGPIRVRACVFPVLFAALLSGCSLWGGSKVKLPELGENVPLLGVRQAWSAKVGGGGAKPLDVRVQEHLVTIAAADGSVAALDARTGGDLWRTNVGEPLSAGVGTDGRYAVVVSHANALVLLDQGKEVWRQTLPSQVFTAPLIAGGRVFVLAADRSVSAFDLATGKKLWSQARTGGDALVLKQSGVILAVGDTLVVGAAGRMVGHNPDTGSIRWEVPLASPRGVNDVERLVELVGRVSRVGDSVCARAFQAAVGCVNITRDRASVSWTQSANGSEGLHGDAETVYGTESNGNVLAWRRSDGARVWSSDRLKLRKLTSPLLLGRSVVVGDGEGWVHFLSRTDGAPLNRVSTDSSGIAAAPVVAADTLVVITRNGGVFGFRPE</sequence>
<evidence type="ECO:0000256" key="4">
    <source>
        <dbReference type="HAMAP-Rule" id="MF_00923"/>
    </source>
</evidence>
<dbReference type="GO" id="GO:0009279">
    <property type="term" value="C:cell outer membrane"/>
    <property type="evidence" value="ECO:0007669"/>
    <property type="project" value="UniProtKB-SubCell"/>
</dbReference>
<dbReference type="EMBL" id="VFPV01000001">
    <property type="protein sequence ID" value="TQN07713.1"/>
    <property type="molecule type" value="Genomic_DNA"/>
</dbReference>
<dbReference type="Gene3D" id="2.130.10.10">
    <property type="entry name" value="YVTN repeat-like/Quinoprotein amine dehydrogenase"/>
    <property type="match status" value="1"/>
</dbReference>
<evidence type="ECO:0000256" key="2">
    <source>
        <dbReference type="ARBA" id="ARBA00023136"/>
    </source>
</evidence>
<comment type="caution">
    <text evidence="6">The sequence shown here is derived from an EMBL/GenBank/DDBJ whole genome shotgun (WGS) entry which is preliminary data.</text>
</comment>
<comment type="subcellular location">
    <subcellularLocation>
        <location evidence="4">Cell outer membrane</location>
        <topology evidence="4">Lipid-anchor</topology>
    </subcellularLocation>
</comment>
<dbReference type="GO" id="GO:0051205">
    <property type="term" value="P:protein insertion into membrane"/>
    <property type="evidence" value="ECO:0007669"/>
    <property type="project" value="UniProtKB-UniRule"/>
</dbReference>
<feature type="domain" description="Pyrrolo-quinoline quinone repeat" evidence="5">
    <location>
        <begin position="84"/>
        <end position="314"/>
    </location>
</feature>
<gene>
    <name evidence="4" type="primary">bamB</name>
    <name evidence="6" type="ORF">BDD18_0859</name>
</gene>
<dbReference type="Proteomes" id="UP000316993">
    <property type="component" value="Unassembled WGS sequence"/>
</dbReference>
<evidence type="ECO:0000313" key="6">
    <source>
        <dbReference type="EMBL" id="TQN07713.1"/>
    </source>
</evidence>
<dbReference type="HAMAP" id="MF_00923">
    <property type="entry name" value="OM_assembly_BamB"/>
    <property type="match status" value="1"/>
</dbReference>
<dbReference type="InterPro" id="IPR011047">
    <property type="entry name" value="Quinoprotein_ADH-like_sf"/>
</dbReference>
<comment type="function">
    <text evidence="4">Part of the outer membrane protein assembly complex, which is involved in assembly and insertion of beta-barrel proteins into the outer membrane.</text>
</comment>
<dbReference type="PANTHER" id="PTHR34512">
    <property type="entry name" value="CELL SURFACE PROTEIN"/>
    <property type="match status" value="1"/>
</dbReference>
<dbReference type="SMART" id="SM00564">
    <property type="entry name" value="PQQ"/>
    <property type="match status" value="4"/>
</dbReference>
<dbReference type="PROSITE" id="PS51257">
    <property type="entry name" value="PROKAR_LIPOPROTEIN"/>
    <property type="match status" value="1"/>
</dbReference>
<dbReference type="AlphaFoldDB" id="A0A543LJX9"/>